<feature type="transmembrane region" description="Helical" evidence="1">
    <location>
        <begin position="296"/>
        <end position="320"/>
    </location>
</feature>
<evidence type="ECO:0000256" key="1">
    <source>
        <dbReference type="SAM" id="Phobius"/>
    </source>
</evidence>
<sequence length="328" mass="36133">MDFHAALNNILNPPVLFFFLGMGVVFFKSDLRITEGVSKFLSLYLLFSIGFKGGHELFKSPFAEEHLMTLIACMFMACFVPIYSYFIFRAKLDHANSAALAGSFGSISAVTFVTAGAFLHSYGYEYQGFIVAGMALMESPAIVLAVIIDRLGKKKNNENLNEKIQWKQLLHEAFFSSSVYILIGALIVGYLSGESGWNTTKPFTEDIFKGLLTFFLLDKGIDAARQMRELKKVGFFLIGSALIIMLINVVIAILLTKIIQMPIGDALMFVVLCASASYIAVPAAMKESIPEANPSIYLTVALSIVFPINIIVGIPLYFYILKVITGTT</sequence>
<dbReference type="AlphaFoldDB" id="A0A2M9Y6S0"/>
<organism evidence="2 3">
    <name type="scientific">Leptospira brenneri</name>
    <dbReference type="NCBI Taxonomy" id="2023182"/>
    <lineage>
        <taxon>Bacteria</taxon>
        <taxon>Pseudomonadati</taxon>
        <taxon>Spirochaetota</taxon>
        <taxon>Spirochaetia</taxon>
        <taxon>Leptospirales</taxon>
        <taxon>Leptospiraceae</taxon>
        <taxon>Leptospira</taxon>
    </lineage>
</organism>
<dbReference type="OrthoDB" id="345121at2"/>
<protein>
    <submittedName>
        <fullName evidence="2">Sodium-dependent bicarbonate transport family permease</fullName>
    </submittedName>
</protein>
<feature type="transmembrane region" description="Helical" evidence="1">
    <location>
        <begin position="100"/>
        <end position="120"/>
    </location>
</feature>
<keyword evidence="1" id="KW-0812">Transmembrane</keyword>
<dbReference type="RefSeq" id="WP_100789277.1">
    <property type="nucleotide sequence ID" value="NZ_NPDQ01000001.1"/>
</dbReference>
<feature type="transmembrane region" description="Helical" evidence="1">
    <location>
        <begin position="67"/>
        <end position="88"/>
    </location>
</feature>
<name>A0A2M9Y6S0_9LEPT</name>
<feature type="transmembrane region" description="Helical" evidence="1">
    <location>
        <begin position="233"/>
        <end position="254"/>
    </location>
</feature>
<evidence type="ECO:0000313" key="2">
    <source>
        <dbReference type="EMBL" id="TGK95755.1"/>
    </source>
</evidence>
<dbReference type="PANTHER" id="PTHR40400:SF1">
    <property type="entry name" value="SLR1512 PROTEIN"/>
    <property type="match status" value="1"/>
</dbReference>
<dbReference type="EMBL" id="RQFP01000001">
    <property type="protein sequence ID" value="TGK95755.1"/>
    <property type="molecule type" value="Genomic_DNA"/>
</dbReference>
<gene>
    <name evidence="2" type="ORF">EHQ30_03745</name>
</gene>
<keyword evidence="1" id="KW-0472">Membrane</keyword>
<proteinExistence type="predicted"/>
<dbReference type="Pfam" id="PF05982">
    <property type="entry name" value="Sbt_1"/>
    <property type="match status" value="1"/>
</dbReference>
<feature type="transmembrane region" description="Helical" evidence="1">
    <location>
        <begin position="266"/>
        <end position="284"/>
    </location>
</feature>
<comment type="caution">
    <text evidence="2">The sequence shown here is derived from an EMBL/GenBank/DDBJ whole genome shotgun (WGS) entry which is preliminary data.</text>
</comment>
<feature type="transmembrane region" description="Helical" evidence="1">
    <location>
        <begin position="126"/>
        <end position="148"/>
    </location>
</feature>
<dbReference type="Proteomes" id="UP000297891">
    <property type="component" value="Unassembled WGS sequence"/>
</dbReference>
<feature type="transmembrane region" description="Helical" evidence="1">
    <location>
        <begin position="169"/>
        <end position="191"/>
    </location>
</feature>
<evidence type="ECO:0000313" key="3">
    <source>
        <dbReference type="Proteomes" id="UP000297891"/>
    </source>
</evidence>
<keyword evidence="1" id="KW-1133">Transmembrane helix</keyword>
<accession>A0A2M9Y6S0</accession>
<reference evidence="2" key="1">
    <citation type="journal article" date="2019" name="PLoS Negl. Trop. Dis.">
        <title>Revisiting the worldwide diversity of Leptospira species in the environment.</title>
        <authorList>
            <person name="Vincent A.T."/>
            <person name="Schiettekatte O."/>
            <person name="Bourhy P."/>
            <person name="Veyrier F.J."/>
            <person name="Picardeau M."/>
        </authorList>
    </citation>
    <scope>NUCLEOTIDE SEQUENCE [LARGE SCALE GENOMIC DNA]</scope>
    <source>
        <strain evidence="2">201800277</strain>
    </source>
</reference>
<dbReference type="PANTHER" id="PTHR40400">
    <property type="entry name" value="SLR1512 PROTEIN"/>
    <property type="match status" value="1"/>
</dbReference>
<feature type="transmembrane region" description="Helical" evidence="1">
    <location>
        <begin position="6"/>
        <end position="27"/>
    </location>
</feature>
<dbReference type="InterPro" id="IPR010293">
    <property type="entry name" value="Sbt_1"/>
</dbReference>
<keyword evidence="3" id="KW-1185">Reference proteome</keyword>
<feature type="transmembrane region" description="Helical" evidence="1">
    <location>
        <begin position="39"/>
        <end position="55"/>
    </location>
</feature>